<evidence type="ECO:0000313" key="2">
    <source>
        <dbReference type="Proteomes" id="UP000548355"/>
    </source>
</evidence>
<dbReference type="EMBL" id="JABXEU010000002">
    <property type="protein sequence ID" value="NVH35848.1"/>
    <property type="molecule type" value="Genomic_DNA"/>
</dbReference>
<dbReference type="AlphaFoldDB" id="A0A0Z8A829"/>
<name>A0A0Z8A829_STRSU</name>
<reference evidence="1 2" key="1">
    <citation type="submission" date="2020-06" db="EMBL/GenBank/DDBJ databases">
        <title>Pan-genome analysis of Streptococcus suis serotype 2 revealed genomic diversity among strains of different virulence.</title>
        <authorList>
            <person name="Guo G."/>
            <person name="Zhang W."/>
        </authorList>
    </citation>
    <scope>NUCLEOTIDE SEQUENCE [LARGE SCALE GENOMIC DNA]</scope>
    <source>
        <strain evidence="1 2">ZJ92091101</strain>
    </source>
</reference>
<accession>A0A0Z8A829</accession>
<evidence type="ECO:0000313" key="1">
    <source>
        <dbReference type="EMBL" id="NVH35848.1"/>
    </source>
</evidence>
<gene>
    <name evidence="1" type="ORF">HU146_01035</name>
</gene>
<organism evidence="1 2">
    <name type="scientific">Streptococcus suis</name>
    <dbReference type="NCBI Taxonomy" id="1307"/>
    <lineage>
        <taxon>Bacteria</taxon>
        <taxon>Bacillati</taxon>
        <taxon>Bacillota</taxon>
        <taxon>Bacilli</taxon>
        <taxon>Lactobacillales</taxon>
        <taxon>Streptococcaceae</taxon>
        <taxon>Streptococcus</taxon>
    </lineage>
</organism>
<dbReference type="RefSeq" id="WP_024409296.1">
    <property type="nucleotide sequence ID" value="NZ_BCCO01000042.1"/>
</dbReference>
<protein>
    <submittedName>
        <fullName evidence="1">Uncharacterized protein</fullName>
    </submittedName>
</protein>
<sequence>MKTFKKICIDENMKMPNINGIKRVQSFNSDVSVNFLLDDESRDFLKENLPLTGVVIYEPTLKKLAENIIILNRQKHRMSDESRISLMNKEIYQGYRETSFYTSIIEA</sequence>
<comment type="caution">
    <text evidence="1">The sequence shown here is derived from an EMBL/GenBank/DDBJ whole genome shotgun (WGS) entry which is preliminary data.</text>
</comment>
<dbReference type="Proteomes" id="UP000548355">
    <property type="component" value="Unassembled WGS sequence"/>
</dbReference>
<proteinExistence type="predicted"/>